<sequence length="149" mass="15741">MNTPEEIAYEAVAITGGGRDGKAYSRNPDITLQLATPSEMGGTGKGTNPEQLFAIGYGACFQGAMGIASKELDIPHKGSKVRATVGIGPEGDSFAIKVKLEVTVPEVPVEQVQKLAERTHELCPYSKATRGNVDVTIQAVDHIDDGIDD</sequence>
<dbReference type="NCBIfam" id="TIGR03561">
    <property type="entry name" value="organ_hyd_perox"/>
    <property type="match status" value="1"/>
</dbReference>
<dbReference type="InterPro" id="IPR036102">
    <property type="entry name" value="OsmC/Ohrsf"/>
</dbReference>
<dbReference type="GO" id="GO:0006979">
    <property type="term" value="P:response to oxidative stress"/>
    <property type="evidence" value="ECO:0007669"/>
    <property type="project" value="InterPro"/>
</dbReference>
<dbReference type="SUPFAM" id="SSF82784">
    <property type="entry name" value="OsmC-like"/>
    <property type="match status" value="1"/>
</dbReference>
<organism evidence="2 3">
    <name type="scientific">Winkia neuii subsp. anitrata</name>
    <dbReference type="NCBI Taxonomy" id="29318"/>
    <lineage>
        <taxon>Bacteria</taxon>
        <taxon>Bacillati</taxon>
        <taxon>Actinomycetota</taxon>
        <taxon>Actinomycetes</taxon>
        <taxon>Actinomycetales</taxon>
        <taxon>Actinomycetaceae</taxon>
        <taxon>Winkia</taxon>
    </lineage>
</organism>
<dbReference type="RefSeq" id="WP_004806521.1">
    <property type="nucleotide sequence ID" value="NZ_CP116394.1"/>
</dbReference>
<dbReference type="Gene3D" id="3.30.300.20">
    <property type="match status" value="1"/>
</dbReference>
<dbReference type="Gene3D" id="2.20.25.10">
    <property type="match status" value="1"/>
</dbReference>
<protein>
    <submittedName>
        <fullName evidence="2">Organic hydroperoxide resistance protein</fullName>
    </submittedName>
</protein>
<name>A0AB38XQA8_9ACTO</name>
<comment type="similarity">
    <text evidence="1">Belongs to the OsmC/Ohr family.</text>
</comment>
<dbReference type="KEGG" id="wne:PIG85_02015"/>
<dbReference type="Pfam" id="PF02566">
    <property type="entry name" value="OsmC"/>
    <property type="match status" value="1"/>
</dbReference>
<evidence type="ECO:0000313" key="3">
    <source>
        <dbReference type="Proteomes" id="UP001211044"/>
    </source>
</evidence>
<evidence type="ECO:0000313" key="2">
    <source>
        <dbReference type="EMBL" id="WCE46445.1"/>
    </source>
</evidence>
<dbReference type="InterPro" id="IPR015946">
    <property type="entry name" value="KH_dom-like_a/b"/>
</dbReference>
<proteinExistence type="inferred from homology"/>
<dbReference type="Proteomes" id="UP001211044">
    <property type="component" value="Chromosome"/>
</dbReference>
<dbReference type="PANTHER" id="PTHR33797:SF2">
    <property type="entry name" value="ORGANIC HYDROPEROXIDE RESISTANCE PROTEIN-LIKE"/>
    <property type="match status" value="1"/>
</dbReference>
<reference evidence="2" key="1">
    <citation type="submission" date="2023-01" db="EMBL/GenBank/DDBJ databases">
        <title>Comparative Genomic Analysis of the Clinically-Derived Winkia Strain NY0527 Provides Evidence into the Taxonomic Reassignment of Winkia neuii and Characterizes Their Virulence Traits.</title>
        <authorList>
            <person name="Cai X."/>
            <person name="Peng Y."/>
            <person name="Li M."/>
            <person name="Qiu Y."/>
            <person name="Wang Y."/>
            <person name="Xu L."/>
            <person name="Hou Q."/>
        </authorList>
    </citation>
    <scope>NUCLEOTIDE SEQUENCE</scope>
    <source>
        <strain evidence="2">NY0527</strain>
    </source>
</reference>
<dbReference type="InterPro" id="IPR003718">
    <property type="entry name" value="OsmC/Ohr_fam"/>
</dbReference>
<evidence type="ECO:0000256" key="1">
    <source>
        <dbReference type="ARBA" id="ARBA00007378"/>
    </source>
</evidence>
<dbReference type="EMBL" id="CP116394">
    <property type="protein sequence ID" value="WCE46445.1"/>
    <property type="molecule type" value="Genomic_DNA"/>
</dbReference>
<dbReference type="InterPro" id="IPR019953">
    <property type="entry name" value="OHR"/>
</dbReference>
<gene>
    <name evidence="2" type="ORF">PIG85_02015</name>
</gene>
<dbReference type="PANTHER" id="PTHR33797">
    <property type="entry name" value="ORGANIC HYDROPEROXIDE RESISTANCE PROTEIN-LIKE"/>
    <property type="match status" value="1"/>
</dbReference>
<accession>A0AB38XQA8</accession>
<dbReference type="AlphaFoldDB" id="A0AB38XQA8"/>